<gene>
    <name evidence="1" type="ORF">NM688_g505</name>
</gene>
<dbReference type="Proteomes" id="UP001148662">
    <property type="component" value="Unassembled WGS sequence"/>
</dbReference>
<proteinExistence type="predicted"/>
<comment type="caution">
    <text evidence="1">The sequence shown here is derived from an EMBL/GenBank/DDBJ whole genome shotgun (WGS) entry which is preliminary data.</text>
</comment>
<dbReference type="EMBL" id="JANHOG010000042">
    <property type="protein sequence ID" value="KAJ3559162.1"/>
    <property type="molecule type" value="Genomic_DNA"/>
</dbReference>
<sequence>MSRRPSSRDYLVNLAKQQLDYPTSVSIGTGYGVVTCLEDGCLGAKIPLIACIDAPNGGSDVGIGSLSAYRAHISGNENHEKSRNARVSRGEGQSLSHMHMTAPATLLRPAAHAWSQPFGLAYAAPFGQSSTAGHLPYTPSSINNMLKPEPVEPVLSSAGFHSHVKPEPLEFAGFDASDRKRVKSEPGAGFGTPNDRVYKEEAPKTPLAALNRDDSFTFPAAHHHPAQVAENSADDTREKLSEVQSHIMNVEAKLNKAESKPNKSKADFTRIGKLRNELAELKALKDKYNSSLPSIKPVSRTGSGGVRLLGSPVKPSVGSSSVVALPPPTAFYNPAYSHGIVTAANNVHVNIIPHSNAVASGSNVKLEAPALKTEIDLNPNDNVEFNFQKLTAGVPGFTNYNPDDERFDNDGDFYGRGKDHFAGPVAKADDIDRFLIAAGNAEQFDGNASVDRALQKLGLADMFQPLPGMEIALMPHQAIGVAWMLEKERGPLKGGCLADEMGLGKTVQMIATIVSNPSKDPLRKTTLIVSPLALLDQWQQEIELKTNLGYKCLLHHGPTLSYEWPDEEAEEREKRRRKKKRPTDGFIVDDSDEDIKPKLKARGRKTLGPLLEFEAHRPVRYRVVLDEAQNVRNKRTRVSRAVTKLEATYRWCLTGTPIINGLADAYAQIRFLRVRPWHDWHVFNGHITLQEKKRPELATSRLQAIFATMLLRRKKDSMLDGQKLIELPSKLVRLIKLQFTQEERDIYKMVESRSQEIFNRYLRAGTVLKNYHQVLVLLLRLRQICAHPSLITESGEAFVRPGEPEETDGAYAELVRAQRIMGLDFVLRMKDKFKRVTLERMQAEKESADATLEGEDYECPICFDSYTEAVITPCGHTFCRECIMSVLNGVQREDANEQNQYQHDERPCPTCRGAITKERLFPRAAFEPTDAELRAEGAAVPGQQLDKDGDVEMTFMDEDPKPQPGRLQRKRKAPRYADSDSEDDGDDLSDFIVDDDEDEEEAARVRGKVHTRGKGKARAIILSDDEGDADVICGARPDYAPEQIKMMPKFLPSTKMKHMMEMLRKWAEEHPDEKVLIISQWTSCLQLVSDYLTENKFLHVKYQGDMIRSKRDTAVRVFMAKDKATVMLMSMKCGGVGLNLTRANRVISLDLGWSEAVEAQAFDRVHRLGQSREVFVERLVIADTVEDRILALQERKKLLADCSLGEGTGKKLGRLSVKELANLFGLDHRGRVIAPA</sequence>
<accession>A0ACC1TDU3</accession>
<protein>
    <submittedName>
        <fullName evidence="1">Uncharacterized protein</fullName>
    </submittedName>
</protein>
<keyword evidence="2" id="KW-1185">Reference proteome</keyword>
<evidence type="ECO:0000313" key="2">
    <source>
        <dbReference type="Proteomes" id="UP001148662"/>
    </source>
</evidence>
<organism evidence="1 2">
    <name type="scientific">Phlebia brevispora</name>
    <dbReference type="NCBI Taxonomy" id="194682"/>
    <lineage>
        <taxon>Eukaryota</taxon>
        <taxon>Fungi</taxon>
        <taxon>Dikarya</taxon>
        <taxon>Basidiomycota</taxon>
        <taxon>Agaricomycotina</taxon>
        <taxon>Agaricomycetes</taxon>
        <taxon>Polyporales</taxon>
        <taxon>Meruliaceae</taxon>
        <taxon>Phlebia</taxon>
    </lineage>
</organism>
<evidence type="ECO:0000313" key="1">
    <source>
        <dbReference type="EMBL" id="KAJ3559162.1"/>
    </source>
</evidence>
<reference evidence="1" key="1">
    <citation type="submission" date="2022-07" db="EMBL/GenBank/DDBJ databases">
        <title>Genome Sequence of Phlebia brevispora.</title>
        <authorList>
            <person name="Buettner E."/>
        </authorList>
    </citation>
    <scope>NUCLEOTIDE SEQUENCE</scope>
    <source>
        <strain evidence="1">MPL23</strain>
    </source>
</reference>
<name>A0ACC1TDU3_9APHY</name>